<name>J9PUD1_9CAUD</name>
<organism evidence="1 2">
    <name type="scientific">Bacillus phage BCD7</name>
    <dbReference type="NCBI Taxonomy" id="1136534"/>
    <lineage>
        <taxon>Viruses</taxon>
        <taxon>Duplodnaviria</taxon>
        <taxon>Heunggongvirae</taxon>
        <taxon>Uroviricota</taxon>
        <taxon>Caudoviricetes</taxon>
        <taxon>Becedseptimavirus</taxon>
        <taxon>Becedseptimavirus BCD7</taxon>
    </lineage>
</organism>
<keyword evidence="2" id="KW-1185">Reference proteome</keyword>
<dbReference type="Proteomes" id="UP000006298">
    <property type="component" value="Segment"/>
</dbReference>
<accession>J9PUD1</accession>
<protein>
    <submittedName>
        <fullName evidence="1">Uncharacterized protein</fullName>
    </submittedName>
</protein>
<evidence type="ECO:0000313" key="2">
    <source>
        <dbReference type="Proteomes" id="UP000006298"/>
    </source>
</evidence>
<reference evidence="1 2" key="1">
    <citation type="submission" date="2011-09" db="EMBL/GenBank/DDBJ databases">
        <title>Complete Genome Sequence of Bacillus cereus Bacteriophage BCD7.</title>
        <authorList>
            <person name="Lee J.-H."/>
            <person name="Shin H."/>
            <person name="Son B."/>
            <person name="Ryu S."/>
        </authorList>
    </citation>
    <scope>NUCLEOTIDE SEQUENCE [LARGE SCALE GENOMIC DNA]</scope>
</reference>
<dbReference type="GeneID" id="14011574"/>
<dbReference type="EMBL" id="JN712910">
    <property type="protein sequence ID" value="AEZ50502.1"/>
    <property type="molecule type" value="Genomic_DNA"/>
</dbReference>
<dbReference type="RefSeq" id="YP_007005906.1">
    <property type="nucleotide sequence ID" value="NC_019515.1"/>
</dbReference>
<sequence length="78" mass="8542">MARAVKKATPKTIEANPVENKVAEKEVNKVVKNEGNTFSVKLDNKKFSNRTIEQAMALCHASQGAVTKIIIELESDGE</sequence>
<dbReference type="KEGG" id="vg:14011574"/>
<gene>
    <name evidence="1" type="ORF">BCD7_0055</name>
</gene>
<evidence type="ECO:0000313" key="1">
    <source>
        <dbReference type="EMBL" id="AEZ50502.1"/>
    </source>
</evidence>
<proteinExistence type="predicted"/>